<organism evidence="1 2">
    <name type="scientific">Protopolystoma xenopodis</name>
    <dbReference type="NCBI Taxonomy" id="117903"/>
    <lineage>
        <taxon>Eukaryota</taxon>
        <taxon>Metazoa</taxon>
        <taxon>Spiralia</taxon>
        <taxon>Lophotrochozoa</taxon>
        <taxon>Platyhelminthes</taxon>
        <taxon>Monogenea</taxon>
        <taxon>Polyopisthocotylea</taxon>
        <taxon>Polystomatidea</taxon>
        <taxon>Polystomatidae</taxon>
        <taxon>Protopolystoma</taxon>
    </lineage>
</organism>
<keyword evidence="2" id="KW-1185">Reference proteome</keyword>
<dbReference type="OrthoDB" id="6284217at2759"/>
<gene>
    <name evidence="1" type="ORF">PXEA_LOCUS32027</name>
</gene>
<evidence type="ECO:0000313" key="2">
    <source>
        <dbReference type="Proteomes" id="UP000784294"/>
    </source>
</evidence>
<dbReference type="InterPro" id="IPR036388">
    <property type="entry name" value="WH-like_DNA-bd_sf"/>
</dbReference>
<protein>
    <submittedName>
        <fullName evidence="1">Uncharacterized protein</fullName>
    </submittedName>
</protein>
<evidence type="ECO:0000313" key="1">
    <source>
        <dbReference type="EMBL" id="VEL38587.1"/>
    </source>
</evidence>
<name>A0A448XK54_9PLAT</name>
<dbReference type="AlphaFoldDB" id="A0A448XK54"/>
<dbReference type="EMBL" id="CAAALY010258316">
    <property type="protein sequence ID" value="VEL38587.1"/>
    <property type="molecule type" value="Genomic_DNA"/>
</dbReference>
<sequence length="124" mass="13050">MSSAMSKPVSTTTCPGSRVATALCSHRPSTPRSSCHQDHLVTGLSHQDGEAGDSESLVDATADQFARRPTRASAPCAPHSLVKKIAALDRLAAGETQTEVAASIGVNPALLDQWRSNESTLRRV</sequence>
<comment type="caution">
    <text evidence="1">The sequence shown here is derived from an EMBL/GenBank/DDBJ whole genome shotgun (WGS) entry which is preliminary data.</text>
</comment>
<dbReference type="Gene3D" id="1.10.10.10">
    <property type="entry name" value="Winged helix-like DNA-binding domain superfamily/Winged helix DNA-binding domain"/>
    <property type="match status" value="1"/>
</dbReference>
<reference evidence="1" key="1">
    <citation type="submission" date="2018-11" db="EMBL/GenBank/DDBJ databases">
        <authorList>
            <consortium name="Pathogen Informatics"/>
        </authorList>
    </citation>
    <scope>NUCLEOTIDE SEQUENCE</scope>
</reference>
<accession>A0A448XK54</accession>
<dbReference type="Proteomes" id="UP000784294">
    <property type="component" value="Unassembled WGS sequence"/>
</dbReference>
<proteinExistence type="predicted"/>